<evidence type="ECO:0000256" key="2">
    <source>
        <dbReference type="ARBA" id="ARBA00011245"/>
    </source>
</evidence>
<keyword evidence="16" id="KW-1185">Reference proteome</keyword>
<name>A0A250K432_9BACT</name>
<protein>
    <recommendedName>
        <fullName evidence="3">thioredoxin-dependent peroxiredoxin</fullName>
        <ecNumber evidence="3">1.11.1.24</ecNumber>
    </recommendedName>
    <alternativeName>
        <fullName evidence="9">Thioredoxin peroxidase</fullName>
    </alternativeName>
    <alternativeName>
        <fullName evidence="11">Thioredoxin-dependent peroxiredoxin Bcp</fullName>
    </alternativeName>
</protein>
<evidence type="ECO:0000256" key="9">
    <source>
        <dbReference type="ARBA" id="ARBA00032824"/>
    </source>
</evidence>
<dbReference type="InterPro" id="IPR036249">
    <property type="entry name" value="Thioredoxin-like_sf"/>
</dbReference>
<evidence type="ECO:0000256" key="6">
    <source>
        <dbReference type="ARBA" id="ARBA00023002"/>
    </source>
</evidence>
<evidence type="ECO:0000256" key="13">
    <source>
        <dbReference type="SAM" id="MobiDB-lite"/>
    </source>
</evidence>
<dbReference type="InterPro" id="IPR013766">
    <property type="entry name" value="Thioredoxin_domain"/>
</dbReference>
<feature type="domain" description="Thioredoxin" evidence="14">
    <location>
        <begin position="4"/>
        <end position="157"/>
    </location>
</feature>
<dbReference type="PANTHER" id="PTHR42801">
    <property type="entry name" value="THIOREDOXIN-DEPENDENT PEROXIDE REDUCTASE"/>
    <property type="match status" value="1"/>
</dbReference>
<keyword evidence="8" id="KW-0676">Redox-active center</keyword>
<dbReference type="GO" id="GO:0008379">
    <property type="term" value="F:thioredoxin peroxidase activity"/>
    <property type="evidence" value="ECO:0007669"/>
    <property type="project" value="TreeGrafter"/>
</dbReference>
<evidence type="ECO:0000313" key="16">
    <source>
        <dbReference type="Proteomes" id="UP000217343"/>
    </source>
</evidence>
<dbReference type="PROSITE" id="PS51352">
    <property type="entry name" value="THIOREDOXIN_2"/>
    <property type="match status" value="1"/>
</dbReference>
<dbReference type="EMBL" id="CP022203">
    <property type="protein sequence ID" value="ATB50660.1"/>
    <property type="molecule type" value="Genomic_DNA"/>
</dbReference>
<evidence type="ECO:0000256" key="3">
    <source>
        <dbReference type="ARBA" id="ARBA00013017"/>
    </source>
</evidence>
<keyword evidence="4" id="KW-0575">Peroxidase</keyword>
<dbReference type="GO" id="GO:0045454">
    <property type="term" value="P:cell redox homeostasis"/>
    <property type="evidence" value="ECO:0007669"/>
    <property type="project" value="TreeGrafter"/>
</dbReference>
<accession>A0A250K432</accession>
<dbReference type="GO" id="GO:0005737">
    <property type="term" value="C:cytoplasm"/>
    <property type="evidence" value="ECO:0007669"/>
    <property type="project" value="TreeGrafter"/>
</dbReference>
<dbReference type="FunFam" id="3.40.30.10:FF:000007">
    <property type="entry name" value="Thioredoxin-dependent thiol peroxidase"/>
    <property type="match status" value="1"/>
</dbReference>
<reference evidence="15 16" key="1">
    <citation type="submission" date="2017-06" db="EMBL/GenBank/DDBJ databases">
        <title>Sequencing and comparative analysis of myxobacterial genomes.</title>
        <authorList>
            <person name="Rupp O."/>
            <person name="Goesmann A."/>
            <person name="Sogaard-Andersen L."/>
        </authorList>
    </citation>
    <scope>NUCLEOTIDE SEQUENCE [LARGE SCALE GENOMIC DNA]</scope>
    <source>
        <strain evidence="15 16">DSM 14697</strain>
    </source>
</reference>
<evidence type="ECO:0000256" key="1">
    <source>
        <dbReference type="ARBA" id="ARBA00003330"/>
    </source>
</evidence>
<evidence type="ECO:0000256" key="12">
    <source>
        <dbReference type="ARBA" id="ARBA00049091"/>
    </source>
</evidence>
<keyword evidence="6" id="KW-0560">Oxidoreductase</keyword>
<dbReference type="Gene3D" id="3.40.30.10">
    <property type="entry name" value="Glutaredoxin"/>
    <property type="match status" value="1"/>
</dbReference>
<dbReference type="AlphaFoldDB" id="A0A250K432"/>
<evidence type="ECO:0000256" key="7">
    <source>
        <dbReference type="ARBA" id="ARBA00023157"/>
    </source>
</evidence>
<feature type="compositionally biased region" description="Low complexity" evidence="13">
    <location>
        <begin position="209"/>
        <end position="270"/>
    </location>
</feature>
<evidence type="ECO:0000256" key="10">
    <source>
        <dbReference type="ARBA" id="ARBA00038489"/>
    </source>
</evidence>
<dbReference type="SUPFAM" id="SSF52833">
    <property type="entry name" value="Thioredoxin-like"/>
    <property type="match status" value="1"/>
</dbReference>
<dbReference type="InterPro" id="IPR050924">
    <property type="entry name" value="Peroxiredoxin_BCP/PrxQ"/>
</dbReference>
<comment type="subunit">
    <text evidence="2">Monomer.</text>
</comment>
<evidence type="ECO:0000256" key="5">
    <source>
        <dbReference type="ARBA" id="ARBA00022862"/>
    </source>
</evidence>
<evidence type="ECO:0000256" key="4">
    <source>
        <dbReference type="ARBA" id="ARBA00022559"/>
    </source>
</evidence>
<evidence type="ECO:0000313" key="15">
    <source>
        <dbReference type="EMBL" id="ATB50660.1"/>
    </source>
</evidence>
<keyword evidence="7" id="KW-1015">Disulfide bond</keyword>
<dbReference type="PANTHER" id="PTHR42801:SF4">
    <property type="entry name" value="AHPC_TSA FAMILY PROTEIN"/>
    <property type="match status" value="1"/>
</dbReference>
<evidence type="ECO:0000256" key="11">
    <source>
        <dbReference type="ARBA" id="ARBA00042639"/>
    </source>
</evidence>
<organism evidence="15 16">
    <name type="scientific">Corallococcus macrosporus DSM 14697</name>
    <dbReference type="NCBI Taxonomy" id="1189310"/>
    <lineage>
        <taxon>Bacteria</taxon>
        <taxon>Pseudomonadati</taxon>
        <taxon>Myxococcota</taxon>
        <taxon>Myxococcia</taxon>
        <taxon>Myxococcales</taxon>
        <taxon>Cystobacterineae</taxon>
        <taxon>Myxococcaceae</taxon>
        <taxon>Corallococcus</taxon>
    </lineage>
</organism>
<dbReference type="OrthoDB" id="69195at2"/>
<feature type="region of interest" description="Disordered" evidence="13">
    <location>
        <begin position="156"/>
        <end position="283"/>
    </location>
</feature>
<sequence length="283" mass="28631">MPIPQAGDKAPAFQVPDQDGTPVSLAQFAGRSVVLYFYPKDDTPGCTVEACGFRDEHSALEAAGAVVLGVSADSTASHRKFANKFNLPFPLLADVDHALSEAYGVWGEKSLYGRKFLGITRATFLIGPDGVVKQVWPKVKVNGHVAEVMAALKGEAPSASDAGAKKAPAAKKPSAGKKVAAAKKAPAGKTAASPKAATPRKAAGKSAKARTAPAGKAATPRKAAGKGANARTAPAGKAAATRKVAGKGAKARTAPAGKAAAKKAPTVKKPGAAKKAARKASRR</sequence>
<dbReference type="KEGG" id="mmas:MYMAC_006316"/>
<proteinExistence type="inferred from homology"/>
<evidence type="ECO:0000256" key="8">
    <source>
        <dbReference type="ARBA" id="ARBA00023284"/>
    </source>
</evidence>
<feature type="compositionally biased region" description="Low complexity" evidence="13">
    <location>
        <begin position="156"/>
        <end position="201"/>
    </location>
</feature>
<comment type="function">
    <text evidence="1">Thiol-specific peroxidase that catalyzes the reduction of hydrogen peroxide and organic hydroperoxides to water and alcohols, respectively. Plays a role in cell protection against oxidative stress by detoxifying peroxides and as sensor of hydrogen peroxide-mediated signaling events.</text>
</comment>
<dbReference type="EC" id="1.11.1.24" evidence="3"/>
<keyword evidence="5" id="KW-0049">Antioxidant</keyword>
<dbReference type="GO" id="GO:0034599">
    <property type="term" value="P:cellular response to oxidative stress"/>
    <property type="evidence" value="ECO:0007669"/>
    <property type="project" value="TreeGrafter"/>
</dbReference>
<dbReference type="Proteomes" id="UP000217343">
    <property type="component" value="Chromosome"/>
</dbReference>
<dbReference type="InterPro" id="IPR000866">
    <property type="entry name" value="AhpC/TSA"/>
</dbReference>
<dbReference type="CDD" id="cd03017">
    <property type="entry name" value="PRX_BCP"/>
    <property type="match status" value="1"/>
</dbReference>
<gene>
    <name evidence="15" type="ORF">MYMAC_006316</name>
</gene>
<feature type="compositionally biased region" description="Basic residues" evidence="13">
    <location>
        <begin position="271"/>
        <end position="283"/>
    </location>
</feature>
<comment type="similarity">
    <text evidence="10">Belongs to the peroxiredoxin family. BCP/PrxQ subfamily.</text>
</comment>
<comment type="catalytic activity">
    <reaction evidence="12">
        <text>a hydroperoxide + [thioredoxin]-dithiol = an alcohol + [thioredoxin]-disulfide + H2O</text>
        <dbReference type="Rhea" id="RHEA:62620"/>
        <dbReference type="Rhea" id="RHEA-COMP:10698"/>
        <dbReference type="Rhea" id="RHEA-COMP:10700"/>
        <dbReference type="ChEBI" id="CHEBI:15377"/>
        <dbReference type="ChEBI" id="CHEBI:29950"/>
        <dbReference type="ChEBI" id="CHEBI:30879"/>
        <dbReference type="ChEBI" id="CHEBI:35924"/>
        <dbReference type="ChEBI" id="CHEBI:50058"/>
        <dbReference type="EC" id="1.11.1.24"/>
    </reaction>
</comment>
<dbReference type="Pfam" id="PF00578">
    <property type="entry name" value="AhpC-TSA"/>
    <property type="match status" value="1"/>
</dbReference>
<dbReference type="RefSeq" id="WP_095960791.1">
    <property type="nucleotide sequence ID" value="NZ_CP022203.1"/>
</dbReference>
<dbReference type="NCBIfam" id="NF006960">
    <property type="entry name" value="PRK09437.1"/>
    <property type="match status" value="1"/>
</dbReference>
<evidence type="ECO:0000259" key="14">
    <source>
        <dbReference type="PROSITE" id="PS51352"/>
    </source>
</evidence>